<dbReference type="Proteomes" id="UP000242715">
    <property type="component" value="Unassembled WGS sequence"/>
</dbReference>
<dbReference type="AlphaFoldDB" id="A0A2Z6PL74"/>
<gene>
    <name evidence="1" type="ORF">TSUD_283430</name>
</gene>
<evidence type="ECO:0000313" key="1">
    <source>
        <dbReference type="EMBL" id="GAU47179.1"/>
    </source>
</evidence>
<name>A0A2Z6PL74_TRISU</name>
<organism evidence="1 2">
    <name type="scientific">Trifolium subterraneum</name>
    <name type="common">Subterranean clover</name>
    <dbReference type="NCBI Taxonomy" id="3900"/>
    <lineage>
        <taxon>Eukaryota</taxon>
        <taxon>Viridiplantae</taxon>
        <taxon>Streptophyta</taxon>
        <taxon>Embryophyta</taxon>
        <taxon>Tracheophyta</taxon>
        <taxon>Spermatophyta</taxon>
        <taxon>Magnoliopsida</taxon>
        <taxon>eudicotyledons</taxon>
        <taxon>Gunneridae</taxon>
        <taxon>Pentapetalae</taxon>
        <taxon>rosids</taxon>
        <taxon>fabids</taxon>
        <taxon>Fabales</taxon>
        <taxon>Fabaceae</taxon>
        <taxon>Papilionoideae</taxon>
        <taxon>50 kb inversion clade</taxon>
        <taxon>NPAAA clade</taxon>
        <taxon>Hologalegina</taxon>
        <taxon>IRL clade</taxon>
        <taxon>Trifolieae</taxon>
        <taxon>Trifolium</taxon>
    </lineage>
</organism>
<accession>A0A2Z6PL74</accession>
<keyword evidence="2" id="KW-1185">Reference proteome</keyword>
<sequence length="85" mass="9828">MQPHILARLVAFFCCLNRCLIMLLGSVPVEALLVLLPAVPAQVLLDSLRRVQFDVFDPRLARGVPGIPPLWYQLQLKWTSWRRKY</sequence>
<dbReference type="OrthoDB" id="10252354at2759"/>
<proteinExistence type="predicted"/>
<evidence type="ECO:0000313" key="2">
    <source>
        <dbReference type="Proteomes" id="UP000242715"/>
    </source>
</evidence>
<protein>
    <submittedName>
        <fullName evidence="1">Uncharacterized protein</fullName>
    </submittedName>
</protein>
<reference evidence="2" key="1">
    <citation type="journal article" date="2017" name="Front. Plant Sci.">
        <title>Climate Clever Clovers: New Paradigm to Reduce the Environmental Footprint of Ruminants by Breeding Low Methanogenic Forages Utilizing Haplotype Variation.</title>
        <authorList>
            <person name="Kaur P."/>
            <person name="Appels R."/>
            <person name="Bayer P.E."/>
            <person name="Keeble-Gagnere G."/>
            <person name="Wang J."/>
            <person name="Hirakawa H."/>
            <person name="Shirasawa K."/>
            <person name="Vercoe P."/>
            <person name="Stefanova K."/>
            <person name="Durmic Z."/>
            <person name="Nichols P."/>
            <person name="Revell C."/>
            <person name="Isobe S.N."/>
            <person name="Edwards D."/>
            <person name="Erskine W."/>
        </authorList>
    </citation>
    <scope>NUCLEOTIDE SEQUENCE [LARGE SCALE GENOMIC DNA]</scope>
    <source>
        <strain evidence="2">cv. Daliak</strain>
    </source>
</reference>
<dbReference type="EMBL" id="DF974289">
    <property type="protein sequence ID" value="GAU47179.1"/>
    <property type="molecule type" value="Genomic_DNA"/>
</dbReference>